<organism evidence="13 14">
    <name type="scientific">Centaurea solstitialis</name>
    <name type="common">yellow star-thistle</name>
    <dbReference type="NCBI Taxonomy" id="347529"/>
    <lineage>
        <taxon>Eukaryota</taxon>
        <taxon>Viridiplantae</taxon>
        <taxon>Streptophyta</taxon>
        <taxon>Embryophyta</taxon>
        <taxon>Tracheophyta</taxon>
        <taxon>Spermatophyta</taxon>
        <taxon>Magnoliopsida</taxon>
        <taxon>eudicotyledons</taxon>
        <taxon>Gunneridae</taxon>
        <taxon>Pentapetalae</taxon>
        <taxon>asterids</taxon>
        <taxon>campanulids</taxon>
        <taxon>Asterales</taxon>
        <taxon>Asteraceae</taxon>
        <taxon>Carduoideae</taxon>
        <taxon>Cardueae</taxon>
        <taxon>Centaureinae</taxon>
        <taxon>Centaurea</taxon>
    </lineage>
</organism>
<dbReference type="PANTHER" id="PTHR47955:SF15">
    <property type="entry name" value="CYTOCHROME P450 71A2-LIKE"/>
    <property type="match status" value="1"/>
</dbReference>
<dbReference type="SMART" id="SM00343">
    <property type="entry name" value="ZnF_C2HC"/>
    <property type="match status" value="1"/>
</dbReference>
<dbReference type="PROSITE" id="PS00086">
    <property type="entry name" value="CYTOCHROME_P450"/>
    <property type="match status" value="1"/>
</dbReference>
<feature type="binding site" description="axial binding residue" evidence="8">
    <location>
        <position position="304"/>
    </location>
    <ligand>
        <name>heme</name>
        <dbReference type="ChEBI" id="CHEBI:30413"/>
    </ligand>
    <ligandPart>
        <name>Fe</name>
        <dbReference type="ChEBI" id="CHEBI:18248"/>
    </ligandPart>
</feature>
<dbReference type="FunFam" id="1.10.630.10:FF:000126">
    <property type="entry name" value="Predicted protein"/>
    <property type="match status" value="1"/>
</dbReference>
<keyword evidence="5 10" id="KW-0560">Oxidoreductase</keyword>
<dbReference type="AlphaFoldDB" id="A0AA38TXI5"/>
<keyword evidence="4 8" id="KW-0479">Metal-binding</keyword>
<evidence type="ECO:0000256" key="8">
    <source>
        <dbReference type="PIRSR" id="PIRSR602401-1"/>
    </source>
</evidence>
<evidence type="ECO:0000256" key="1">
    <source>
        <dbReference type="ARBA" id="ARBA00001971"/>
    </source>
</evidence>
<evidence type="ECO:0000256" key="3">
    <source>
        <dbReference type="ARBA" id="ARBA00022617"/>
    </source>
</evidence>
<keyword evidence="6 8" id="KW-0408">Iron</keyword>
<evidence type="ECO:0000256" key="7">
    <source>
        <dbReference type="ARBA" id="ARBA00023033"/>
    </source>
</evidence>
<name>A0AA38TXI5_9ASTR</name>
<comment type="similarity">
    <text evidence="2 10">Belongs to the cytochrome P450 family.</text>
</comment>
<feature type="region of interest" description="Disordered" evidence="11">
    <location>
        <begin position="1"/>
        <end position="47"/>
    </location>
</feature>
<dbReference type="GO" id="GO:0016705">
    <property type="term" value="F:oxidoreductase activity, acting on paired donors, with incorporation or reduction of molecular oxygen"/>
    <property type="evidence" value="ECO:0007669"/>
    <property type="project" value="InterPro"/>
</dbReference>
<dbReference type="PANTHER" id="PTHR47955">
    <property type="entry name" value="CYTOCHROME P450 FAMILY 71 PROTEIN"/>
    <property type="match status" value="1"/>
</dbReference>
<feature type="compositionally biased region" description="Basic residues" evidence="11">
    <location>
        <begin position="31"/>
        <end position="46"/>
    </location>
</feature>
<dbReference type="EMBL" id="JARYMX010000001">
    <property type="protein sequence ID" value="KAJ9567909.1"/>
    <property type="molecule type" value="Genomic_DNA"/>
</dbReference>
<evidence type="ECO:0000256" key="11">
    <source>
        <dbReference type="SAM" id="MobiDB-lite"/>
    </source>
</evidence>
<sequence>MVRDGGVKKKNGHASTSKGKGPVQAVQSAPKKGKAKGKGKKVKPNKARTENRCFTCNEVGHWRQNCPKRHEAGASLGPCNQGGIANLHKWEWVDRLSGLEQRADDVAKEFDEFLEGVIEEHLSKNVADDKGQDIVDILLEIQKTNTTGFTFERDLIKAITMDVFAGGTYTTFTNLEWAMTELRHPQAMKKMQQETQEIGQGRSMISEDDLYKMPYLRAIIKETLRLHPPLPLLIPHESTQDVKVLGYDIAAGTQVIVNAWAIGRDSSTWADPNEFQPERFLNSPIDYKGFHFELIPFGVGRRGCPGIHFAMIINELVFANLVYKFDFALDRRESLDMSETLGLTAQKKCPLLVTVTSCK</sequence>
<gene>
    <name evidence="13" type="ORF">OSB04_003875</name>
</gene>
<protein>
    <recommendedName>
        <fullName evidence="12">CCHC-type domain-containing protein</fullName>
    </recommendedName>
</protein>
<dbReference type="GO" id="GO:0020037">
    <property type="term" value="F:heme binding"/>
    <property type="evidence" value="ECO:0007669"/>
    <property type="project" value="InterPro"/>
</dbReference>
<dbReference type="InterPro" id="IPR017972">
    <property type="entry name" value="Cyt_P450_CS"/>
</dbReference>
<dbReference type="PROSITE" id="PS50158">
    <property type="entry name" value="ZF_CCHC"/>
    <property type="match status" value="1"/>
</dbReference>
<dbReference type="SUPFAM" id="SSF57756">
    <property type="entry name" value="Retrovirus zinc finger-like domains"/>
    <property type="match status" value="1"/>
</dbReference>
<evidence type="ECO:0000313" key="13">
    <source>
        <dbReference type="EMBL" id="KAJ9567909.1"/>
    </source>
</evidence>
<evidence type="ECO:0000256" key="5">
    <source>
        <dbReference type="ARBA" id="ARBA00023002"/>
    </source>
</evidence>
<dbReference type="InterPro" id="IPR036396">
    <property type="entry name" value="Cyt_P450_sf"/>
</dbReference>
<comment type="caution">
    <text evidence="13">The sequence shown here is derived from an EMBL/GenBank/DDBJ whole genome shotgun (WGS) entry which is preliminary data.</text>
</comment>
<dbReference type="GO" id="GO:0008270">
    <property type="term" value="F:zinc ion binding"/>
    <property type="evidence" value="ECO:0007669"/>
    <property type="project" value="UniProtKB-KW"/>
</dbReference>
<reference evidence="13" key="1">
    <citation type="submission" date="2023-03" db="EMBL/GenBank/DDBJ databases">
        <title>Chromosome-scale reference genome and RAD-based genetic map of yellow starthistle (Centaurea solstitialis) reveal putative structural variation and QTLs associated with invader traits.</title>
        <authorList>
            <person name="Reatini B."/>
            <person name="Cang F.A."/>
            <person name="Jiang Q."/>
            <person name="Mckibben M.T.W."/>
            <person name="Barker M.S."/>
            <person name="Rieseberg L.H."/>
            <person name="Dlugosch K.M."/>
        </authorList>
    </citation>
    <scope>NUCLEOTIDE SEQUENCE</scope>
    <source>
        <strain evidence="13">CAN-66</strain>
        <tissue evidence="13">Leaf</tissue>
    </source>
</reference>
<comment type="cofactor">
    <cofactor evidence="1 8">
        <name>heme</name>
        <dbReference type="ChEBI" id="CHEBI:30413"/>
    </cofactor>
</comment>
<dbReference type="SUPFAM" id="SSF48264">
    <property type="entry name" value="Cytochrome P450"/>
    <property type="match status" value="1"/>
</dbReference>
<feature type="domain" description="CCHC-type" evidence="12">
    <location>
        <begin position="52"/>
        <end position="68"/>
    </location>
</feature>
<evidence type="ECO:0000256" key="9">
    <source>
        <dbReference type="PROSITE-ProRule" id="PRU00047"/>
    </source>
</evidence>
<dbReference type="InterPro" id="IPR001878">
    <property type="entry name" value="Znf_CCHC"/>
</dbReference>
<evidence type="ECO:0000313" key="14">
    <source>
        <dbReference type="Proteomes" id="UP001172457"/>
    </source>
</evidence>
<evidence type="ECO:0000256" key="10">
    <source>
        <dbReference type="RuleBase" id="RU000461"/>
    </source>
</evidence>
<dbReference type="Pfam" id="PF00098">
    <property type="entry name" value="zf-CCHC"/>
    <property type="match status" value="1"/>
</dbReference>
<keyword evidence="9" id="KW-0862">Zinc</keyword>
<keyword evidence="14" id="KW-1185">Reference proteome</keyword>
<dbReference type="InterPro" id="IPR002401">
    <property type="entry name" value="Cyt_P450_E_grp-I"/>
</dbReference>
<keyword evidence="3 8" id="KW-0349">Heme</keyword>
<dbReference type="Pfam" id="PF00067">
    <property type="entry name" value="p450"/>
    <property type="match status" value="1"/>
</dbReference>
<dbReference type="GO" id="GO:0051762">
    <property type="term" value="P:sesquiterpene biosynthetic process"/>
    <property type="evidence" value="ECO:0007669"/>
    <property type="project" value="UniProtKB-ARBA"/>
</dbReference>
<dbReference type="PRINTS" id="PR00463">
    <property type="entry name" value="EP450I"/>
</dbReference>
<dbReference type="InterPro" id="IPR001128">
    <property type="entry name" value="Cyt_P450"/>
</dbReference>
<evidence type="ECO:0000256" key="6">
    <source>
        <dbReference type="ARBA" id="ARBA00023004"/>
    </source>
</evidence>
<evidence type="ECO:0000256" key="4">
    <source>
        <dbReference type="ARBA" id="ARBA00022723"/>
    </source>
</evidence>
<dbReference type="Gene3D" id="4.10.60.10">
    <property type="entry name" value="Zinc finger, CCHC-type"/>
    <property type="match status" value="1"/>
</dbReference>
<dbReference type="GO" id="GO:0003676">
    <property type="term" value="F:nucleic acid binding"/>
    <property type="evidence" value="ECO:0007669"/>
    <property type="project" value="InterPro"/>
</dbReference>
<keyword evidence="9" id="KW-0863">Zinc-finger</keyword>
<dbReference type="GO" id="GO:0004497">
    <property type="term" value="F:monooxygenase activity"/>
    <property type="evidence" value="ECO:0007669"/>
    <property type="project" value="UniProtKB-KW"/>
</dbReference>
<proteinExistence type="inferred from homology"/>
<keyword evidence="7 10" id="KW-0503">Monooxygenase</keyword>
<dbReference type="GO" id="GO:0005506">
    <property type="term" value="F:iron ion binding"/>
    <property type="evidence" value="ECO:0007669"/>
    <property type="project" value="InterPro"/>
</dbReference>
<evidence type="ECO:0000259" key="12">
    <source>
        <dbReference type="PROSITE" id="PS50158"/>
    </source>
</evidence>
<dbReference type="PRINTS" id="PR00385">
    <property type="entry name" value="P450"/>
</dbReference>
<dbReference type="InterPro" id="IPR036875">
    <property type="entry name" value="Znf_CCHC_sf"/>
</dbReference>
<accession>A0AA38TXI5</accession>
<evidence type="ECO:0000256" key="2">
    <source>
        <dbReference type="ARBA" id="ARBA00010617"/>
    </source>
</evidence>
<dbReference type="Gene3D" id="1.10.630.10">
    <property type="entry name" value="Cytochrome P450"/>
    <property type="match status" value="1"/>
</dbReference>
<dbReference type="Proteomes" id="UP001172457">
    <property type="component" value="Chromosome 1"/>
</dbReference>